<dbReference type="InterPro" id="IPR050087">
    <property type="entry name" value="AON_synthase_class-II"/>
</dbReference>
<evidence type="ECO:0000256" key="3">
    <source>
        <dbReference type="ARBA" id="ARBA00004991"/>
    </source>
</evidence>
<keyword evidence="6" id="KW-0808">Transferase</keyword>
<comment type="pathway">
    <text evidence="3">Sphingolipid metabolism.</text>
</comment>
<reference evidence="15 16" key="1">
    <citation type="submission" date="2020-08" db="EMBL/GenBank/DDBJ databases">
        <title>Aphidius gifuensis genome sequencing and assembly.</title>
        <authorList>
            <person name="Du Z."/>
        </authorList>
    </citation>
    <scope>NUCLEOTIDE SEQUENCE [LARGE SCALE GENOMIC DNA]</scope>
    <source>
        <strain evidence="15">YNYX2018</strain>
        <tissue evidence="15">Adults</tissue>
    </source>
</reference>
<evidence type="ECO:0000256" key="13">
    <source>
        <dbReference type="ARBA" id="ARBA00042649"/>
    </source>
</evidence>
<dbReference type="Proteomes" id="UP000639338">
    <property type="component" value="Unassembled WGS sequence"/>
</dbReference>
<dbReference type="PANTHER" id="PTHR13693:SF2">
    <property type="entry name" value="SERINE PALMITOYLTRANSFERASE 1"/>
    <property type="match status" value="1"/>
</dbReference>
<evidence type="ECO:0000256" key="12">
    <source>
        <dbReference type="ARBA" id="ARBA00041765"/>
    </source>
</evidence>
<dbReference type="GO" id="GO:0004758">
    <property type="term" value="F:serine C-palmitoyltransferase activity"/>
    <property type="evidence" value="ECO:0007669"/>
    <property type="project" value="UniProtKB-EC"/>
</dbReference>
<evidence type="ECO:0000256" key="1">
    <source>
        <dbReference type="ARBA" id="ARBA00001933"/>
    </source>
</evidence>
<comment type="similarity">
    <text evidence="4">Belongs to the class-II pyridoxal-phosphate-dependent aminotransferase family.</text>
</comment>
<feature type="domain" description="Aminotransferase class I/classII large" evidence="14">
    <location>
        <begin position="96"/>
        <end position="444"/>
    </location>
</feature>
<comment type="caution">
    <text evidence="15">The sequence shown here is derived from an EMBL/GenBank/DDBJ whole genome shotgun (WGS) entry which is preliminary data.</text>
</comment>
<keyword evidence="10" id="KW-0012">Acyltransferase</keyword>
<name>A0A834Y2U9_APHGI</name>
<evidence type="ECO:0000256" key="7">
    <source>
        <dbReference type="ARBA" id="ARBA00022898"/>
    </source>
</evidence>
<protein>
    <recommendedName>
        <fullName evidence="11">Serine palmitoyltransferase 1</fullName>
        <ecNumber evidence="5">2.3.1.50</ecNumber>
    </recommendedName>
    <alternativeName>
        <fullName evidence="12">Long chain base biosynthesis protein 1</fullName>
    </alternativeName>
    <alternativeName>
        <fullName evidence="13">Serine-palmitoyl-CoA transferase 1</fullName>
    </alternativeName>
</protein>
<organism evidence="15 16">
    <name type="scientific">Aphidius gifuensis</name>
    <name type="common">Parasitoid wasp</name>
    <dbReference type="NCBI Taxonomy" id="684658"/>
    <lineage>
        <taxon>Eukaryota</taxon>
        <taxon>Metazoa</taxon>
        <taxon>Ecdysozoa</taxon>
        <taxon>Arthropoda</taxon>
        <taxon>Hexapoda</taxon>
        <taxon>Insecta</taxon>
        <taxon>Pterygota</taxon>
        <taxon>Neoptera</taxon>
        <taxon>Endopterygota</taxon>
        <taxon>Hymenoptera</taxon>
        <taxon>Apocrita</taxon>
        <taxon>Ichneumonoidea</taxon>
        <taxon>Braconidae</taxon>
        <taxon>Aphidiinae</taxon>
        <taxon>Aphidius</taxon>
    </lineage>
</organism>
<dbReference type="GO" id="GO:0046512">
    <property type="term" value="P:sphingosine biosynthetic process"/>
    <property type="evidence" value="ECO:0007669"/>
    <property type="project" value="TreeGrafter"/>
</dbReference>
<gene>
    <name evidence="15" type="ORF">HCN44_009691</name>
</gene>
<keyword evidence="9" id="KW-0443">Lipid metabolism</keyword>
<dbReference type="Gene3D" id="3.90.1150.10">
    <property type="entry name" value="Aspartate Aminotransferase, domain 1"/>
    <property type="match status" value="1"/>
</dbReference>
<dbReference type="OrthoDB" id="3168162at2759"/>
<dbReference type="InterPro" id="IPR015424">
    <property type="entry name" value="PyrdxlP-dep_Trfase"/>
</dbReference>
<evidence type="ECO:0000256" key="10">
    <source>
        <dbReference type="ARBA" id="ARBA00023315"/>
    </source>
</evidence>
<keyword evidence="8" id="KW-0746">Sphingolipid metabolism</keyword>
<evidence type="ECO:0000256" key="9">
    <source>
        <dbReference type="ARBA" id="ARBA00023098"/>
    </source>
</evidence>
<keyword evidence="7" id="KW-0663">Pyridoxal phosphate</keyword>
<accession>A0A834Y2U9</accession>
<dbReference type="GO" id="GO:0030170">
    <property type="term" value="F:pyridoxal phosphate binding"/>
    <property type="evidence" value="ECO:0007669"/>
    <property type="project" value="InterPro"/>
</dbReference>
<evidence type="ECO:0000256" key="11">
    <source>
        <dbReference type="ARBA" id="ARBA00041066"/>
    </source>
</evidence>
<dbReference type="EMBL" id="JACMRX010000001">
    <property type="protein sequence ID" value="KAF7998293.1"/>
    <property type="molecule type" value="Genomic_DNA"/>
</dbReference>
<proteinExistence type="inferred from homology"/>
<dbReference type="GO" id="GO:0016020">
    <property type="term" value="C:membrane"/>
    <property type="evidence" value="ECO:0007669"/>
    <property type="project" value="GOC"/>
</dbReference>
<dbReference type="AlphaFoldDB" id="A0A834Y2U9"/>
<evidence type="ECO:0000256" key="6">
    <source>
        <dbReference type="ARBA" id="ARBA00022679"/>
    </source>
</evidence>
<dbReference type="Pfam" id="PF00155">
    <property type="entry name" value="Aminotran_1_2"/>
    <property type="match status" value="1"/>
</dbReference>
<dbReference type="EC" id="2.3.1.50" evidence="5"/>
<evidence type="ECO:0000259" key="14">
    <source>
        <dbReference type="Pfam" id="PF00155"/>
    </source>
</evidence>
<dbReference type="SUPFAM" id="SSF53383">
    <property type="entry name" value="PLP-dependent transferases"/>
    <property type="match status" value="1"/>
</dbReference>
<dbReference type="PANTHER" id="PTHR13693">
    <property type="entry name" value="CLASS II AMINOTRANSFERASE/8-AMINO-7-OXONONANOATE SYNTHASE"/>
    <property type="match status" value="1"/>
</dbReference>
<comment type="pathway">
    <text evidence="2">Lipid metabolism; sphingolipid metabolism.</text>
</comment>
<dbReference type="InterPro" id="IPR015421">
    <property type="entry name" value="PyrdxlP-dep_Trfase_major"/>
</dbReference>
<evidence type="ECO:0000313" key="16">
    <source>
        <dbReference type="Proteomes" id="UP000639338"/>
    </source>
</evidence>
<dbReference type="GO" id="GO:0005783">
    <property type="term" value="C:endoplasmic reticulum"/>
    <property type="evidence" value="ECO:0007669"/>
    <property type="project" value="TreeGrafter"/>
</dbReference>
<dbReference type="Gene3D" id="3.40.640.10">
    <property type="entry name" value="Type I PLP-dependent aspartate aminotransferase-like (Major domain)"/>
    <property type="match status" value="1"/>
</dbReference>
<sequence>MSDNYILLESIGFLNTIPQYQTLVKVFVGLWLVWTMVKHCRQRGSNSQPTNLEVERKLEQWNPEPLASEIDPNHPSLSPRIVTSKIGKNIIVNGKNCLNIGSHNYLGFLDNKNIENKAISIIEKYGVGSCGPRGFFGTTDVHLELEECLAKFMNTEEAIVYSYGFSTVSSAIPAYSKRNDIIFADEKVNFSIQKGIDASRSTVKYFKHNDFNDFERLLIEQSNEDLKNPKKAMKIRRFLVVEGIYMNSGCICPLPEFVELCKNYKVRIFIDESISFGTIGATGRGITEHFGVPRNEIDMIIGSLEWAIGSIGGFCVGSSFIIEHQRLAGLGYCFSASLPPLLTAAATTSVNLMQSNPAMFDKLKDNCHKFHELLSNLKHFELSASPESPIKHLYLKNKLTRTQEYDILRKITDCCLDNHLAVVMPVYLDSEKYLPRHSLRICVSNIFEHNDINFSIDVLEKCSSQIIQVSKH</sequence>
<dbReference type="FunFam" id="3.40.640.10:FF:000049">
    <property type="entry name" value="serine palmitoyltransferase 1 isoform X1"/>
    <property type="match status" value="1"/>
</dbReference>
<evidence type="ECO:0000256" key="4">
    <source>
        <dbReference type="ARBA" id="ARBA00008392"/>
    </source>
</evidence>
<evidence type="ECO:0000256" key="5">
    <source>
        <dbReference type="ARBA" id="ARBA00013220"/>
    </source>
</evidence>
<dbReference type="InterPro" id="IPR004839">
    <property type="entry name" value="Aminotransferase_I/II_large"/>
</dbReference>
<dbReference type="InterPro" id="IPR015422">
    <property type="entry name" value="PyrdxlP-dep_Trfase_small"/>
</dbReference>
<comment type="cofactor">
    <cofactor evidence="1">
        <name>pyridoxal 5'-phosphate</name>
        <dbReference type="ChEBI" id="CHEBI:597326"/>
    </cofactor>
</comment>
<evidence type="ECO:0000256" key="8">
    <source>
        <dbReference type="ARBA" id="ARBA00022919"/>
    </source>
</evidence>
<evidence type="ECO:0000313" key="15">
    <source>
        <dbReference type="EMBL" id="KAF7998293.1"/>
    </source>
</evidence>
<dbReference type="GO" id="GO:0046513">
    <property type="term" value="P:ceramide biosynthetic process"/>
    <property type="evidence" value="ECO:0007669"/>
    <property type="project" value="TreeGrafter"/>
</dbReference>
<evidence type="ECO:0000256" key="2">
    <source>
        <dbReference type="ARBA" id="ARBA00004760"/>
    </source>
</evidence>
<keyword evidence="16" id="KW-1185">Reference proteome</keyword>